<dbReference type="AlphaFoldDB" id="A0A4V3JAZ6"/>
<name>A0A4V3JAZ6_9LEPT</name>
<comment type="similarity">
    <text evidence="1">Belongs to the type III secretion exporter family.</text>
</comment>
<proteinExistence type="inferred from homology"/>
<dbReference type="InterPro" id="IPR006135">
    <property type="entry name" value="T3SS_substrate_exporter"/>
</dbReference>
<evidence type="ECO:0000313" key="2">
    <source>
        <dbReference type="EMBL" id="TGJ99738.1"/>
    </source>
</evidence>
<dbReference type="Gene3D" id="3.40.1690.10">
    <property type="entry name" value="secretion proteins EscU"/>
    <property type="match status" value="1"/>
</dbReference>
<protein>
    <recommendedName>
        <fullName evidence="4">Flagellar biosynthesis protein FlhB</fullName>
    </recommendedName>
</protein>
<evidence type="ECO:0000256" key="1">
    <source>
        <dbReference type="ARBA" id="ARBA00010690"/>
    </source>
</evidence>
<gene>
    <name evidence="2" type="ORF">EHO59_14600</name>
</gene>
<dbReference type="PRINTS" id="PR00950">
    <property type="entry name" value="TYPE3IMSPROT"/>
</dbReference>
<accession>A0A4V3JAZ6</accession>
<dbReference type="PANTHER" id="PTHR30531">
    <property type="entry name" value="FLAGELLAR BIOSYNTHETIC PROTEIN FLHB"/>
    <property type="match status" value="1"/>
</dbReference>
<dbReference type="GO" id="GO:0005886">
    <property type="term" value="C:plasma membrane"/>
    <property type="evidence" value="ECO:0007669"/>
    <property type="project" value="TreeGrafter"/>
</dbReference>
<sequence length="84" mass="8944">MKLGIALKFTPKENQGPMVLASGEGTLAEKIRILATKHGIPVVEDAPLAEALTPIPVGKEIPENLYRAVASVFAFVLTQKSTSE</sequence>
<evidence type="ECO:0008006" key="4">
    <source>
        <dbReference type="Google" id="ProtNLM"/>
    </source>
</evidence>
<dbReference type="SUPFAM" id="SSF160544">
    <property type="entry name" value="EscU C-terminal domain-like"/>
    <property type="match status" value="1"/>
</dbReference>
<reference evidence="2" key="1">
    <citation type="journal article" date="2019" name="PLoS Negl. Trop. Dis.">
        <title>Revisiting the worldwide diversity of Leptospira species in the environment.</title>
        <authorList>
            <person name="Vincent A.T."/>
            <person name="Schiettekatte O."/>
            <person name="Bourhy P."/>
            <person name="Veyrier F.J."/>
            <person name="Picardeau M."/>
        </authorList>
    </citation>
    <scope>NUCLEOTIDE SEQUENCE [LARGE SCALE GENOMIC DNA]</scope>
    <source>
        <strain evidence="2">SSS9</strain>
    </source>
</reference>
<comment type="caution">
    <text evidence="2">The sequence shown here is derived from an EMBL/GenBank/DDBJ whole genome shotgun (WGS) entry which is preliminary data.</text>
</comment>
<dbReference type="OrthoDB" id="9810419at2"/>
<dbReference type="Proteomes" id="UP000297453">
    <property type="component" value="Unassembled WGS sequence"/>
</dbReference>
<dbReference type="InterPro" id="IPR029025">
    <property type="entry name" value="T3SS_substrate_exporter_C"/>
</dbReference>
<dbReference type="GO" id="GO:0009306">
    <property type="term" value="P:protein secretion"/>
    <property type="evidence" value="ECO:0007669"/>
    <property type="project" value="InterPro"/>
</dbReference>
<dbReference type="EMBL" id="RQEP01000019">
    <property type="protein sequence ID" value="TGJ99738.1"/>
    <property type="molecule type" value="Genomic_DNA"/>
</dbReference>
<organism evidence="2 3">
    <name type="scientific">Leptospira semungkisensis</name>
    <dbReference type="NCBI Taxonomy" id="2484985"/>
    <lineage>
        <taxon>Bacteria</taxon>
        <taxon>Pseudomonadati</taxon>
        <taxon>Spirochaetota</taxon>
        <taxon>Spirochaetia</taxon>
        <taxon>Leptospirales</taxon>
        <taxon>Leptospiraceae</taxon>
        <taxon>Leptospira</taxon>
    </lineage>
</organism>
<dbReference type="PANTHER" id="PTHR30531:SF12">
    <property type="entry name" value="FLAGELLAR BIOSYNTHETIC PROTEIN FLHB"/>
    <property type="match status" value="1"/>
</dbReference>
<keyword evidence="3" id="KW-1185">Reference proteome</keyword>
<evidence type="ECO:0000313" key="3">
    <source>
        <dbReference type="Proteomes" id="UP000297453"/>
    </source>
</evidence>
<dbReference type="Pfam" id="PF01312">
    <property type="entry name" value="Bac_export_2"/>
    <property type="match status" value="1"/>
</dbReference>